<dbReference type="NCBIfam" id="TIGR01409">
    <property type="entry name" value="TAT_signal_seq"/>
    <property type="match status" value="1"/>
</dbReference>
<dbReference type="PANTHER" id="PTHR43649:SF17">
    <property type="entry name" value="ABC TRANSPORTER SOLUTE BINDING PROTEIN-SUGAR TRANSPORT"/>
    <property type="match status" value="1"/>
</dbReference>
<dbReference type="EMBL" id="JBBNIB010000137">
    <property type="protein sequence ID" value="MEQ2688622.1"/>
    <property type="molecule type" value="Genomic_DNA"/>
</dbReference>
<dbReference type="PROSITE" id="PS51318">
    <property type="entry name" value="TAT"/>
    <property type="match status" value="1"/>
</dbReference>
<comment type="caution">
    <text evidence="2">The sequence shown here is derived from an EMBL/GenBank/DDBJ whole genome shotgun (WGS) entry which is preliminary data.</text>
</comment>
<accession>A0ABV1IP59</accession>
<dbReference type="Proteomes" id="UP001439984">
    <property type="component" value="Unassembled WGS sequence"/>
</dbReference>
<dbReference type="Gene3D" id="3.40.190.10">
    <property type="entry name" value="Periplasmic binding protein-like II"/>
    <property type="match status" value="2"/>
</dbReference>
<dbReference type="InterPro" id="IPR006311">
    <property type="entry name" value="TAT_signal"/>
</dbReference>
<evidence type="ECO:0000313" key="2">
    <source>
        <dbReference type="EMBL" id="MEQ2688622.1"/>
    </source>
</evidence>
<dbReference type="SUPFAM" id="SSF53850">
    <property type="entry name" value="Periplasmic binding protein-like II"/>
    <property type="match status" value="1"/>
</dbReference>
<dbReference type="InterPro" id="IPR019546">
    <property type="entry name" value="TAT_signal_bac_arc"/>
</dbReference>
<gene>
    <name evidence="2" type="ORF">AAAU72_10650</name>
</gene>
<protein>
    <submittedName>
        <fullName evidence="2">Substrate-binding domain-containing protein</fullName>
    </submittedName>
</protein>
<dbReference type="PANTHER" id="PTHR43649">
    <property type="entry name" value="ARABINOSE-BINDING PROTEIN-RELATED"/>
    <property type="match status" value="1"/>
</dbReference>
<dbReference type="InterPro" id="IPR050490">
    <property type="entry name" value="Bact_solute-bd_prot1"/>
</dbReference>
<evidence type="ECO:0000256" key="1">
    <source>
        <dbReference type="SAM" id="SignalP"/>
    </source>
</evidence>
<name>A0ABV1IP59_9FIRM</name>
<dbReference type="PROSITE" id="PS51257">
    <property type="entry name" value="PROKAR_LIPOPROTEIN"/>
    <property type="match status" value="1"/>
</dbReference>
<reference evidence="2 3" key="1">
    <citation type="submission" date="2024-04" db="EMBL/GenBank/DDBJ databases">
        <title>Human intestinal bacterial collection.</title>
        <authorList>
            <person name="Pauvert C."/>
            <person name="Hitch T.C.A."/>
            <person name="Clavel T."/>
        </authorList>
    </citation>
    <scope>NUCLEOTIDE SEQUENCE [LARGE SCALE GENOMIC DNA]</scope>
    <source>
        <strain evidence="2 3">CLA-AA-H236</strain>
    </source>
</reference>
<feature type="chain" id="PRO_5046474781" evidence="1">
    <location>
        <begin position="25"/>
        <end position="552"/>
    </location>
</feature>
<organism evidence="2 3">
    <name type="scientific">Faecalibacterium longum</name>
    <dbReference type="NCBI Taxonomy" id="1851428"/>
    <lineage>
        <taxon>Bacteria</taxon>
        <taxon>Bacillati</taxon>
        <taxon>Bacillota</taxon>
        <taxon>Clostridia</taxon>
        <taxon>Eubacteriales</taxon>
        <taxon>Oscillospiraceae</taxon>
        <taxon>Faecalibacterium</taxon>
    </lineage>
</organism>
<proteinExistence type="predicted"/>
<evidence type="ECO:0000313" key="3">
    <source>
        <dbReference type="Proteomes" id="UP001439984"/>
    </source>
</evidence>
<sequence>MKKMISRRNFLKVCAVAGSAVALSACGGSKKPAAPDPSNTDQTSFDIVGGQSALSPGYNDNEVLKKLADNVGVKLNYETMSDSLSEQVNIRIAGDQLPDAFMGVGFSNYDIANYGADGTFLDLTPYINAEIMPNLTKILDEHPNIRAAITMSDGCIYGLPAAEQMGTAGIGDDEDYSIFTIPQFSMINKRWLDELGLAVPTTLDELHTALKAFKDNDMSAKVYGNAPGSTIPMSTGFDEWCWGQNIFYAGFGFTNWPNDVCNDLVLQKDGKCRFVCAEDNYRKAVTYFHDWYAEGLMDVEMFSQDANQLLAKGAQGYLGVSTWWYIEELMGDYAKDYVFLPVLDGPDGTHNVTVRTGGGTNSGNLNVTNKCQSPANLLKFFDQWYDGETVMQLQYGPIGVFFTEQDANGKWKSITEEEAKAKYNKGAGELKSTYEVWGPKLILSEYYDEYFYMEDRAIERLTDLENYWMPFVDDATTYPIDCVFTSEELDTIDRYRADFENAVSEQEGLWLKDGGPSDSEWAAYLDTLTNSCGMDKLLAAYQGAYDRYKANA</sequence>
<keyword evidence="3" id="KW-1185">Reference proteome</keyword>
<dbReference type="RefSeq" id="WP_227623457.1">
    <property type="nucleotide sequence ID" value="NZ_JBBNIB010000137.1"/>
</dbReference>
<keyword evidence="1" id="KW-0732">Signal</keyword>
<feature type="signal peptide" evidence="1">
    <location>
        <begin position="1"/>
        <end position="24"/>
    </location>
</feature>